<comment type="similarity">
    <text evidence="7 10">Belongs to the fluoride channel Fluc/FEX (TC 1.A.43) family.</text>
</comment>
<feature type="transmembrane region" description="Helical" evidence="10">
    <location>
        <begin position="40"/>
        <end position="68"/>
    </location>
</feature>
<dbReference type="Proteomes" id="UP001180840">
    <property type="component" value="Unassembled WGS sequence"/>
</dbReference>
<evidence type="ECO:0000256" key="5">
    <source>
        <dbReference type="ARBA" id="ARBA00023136"/>
    </source>
</evidence>
<evidence type="ECO:0000256" key="3">
    <source>
        <dbReference type="ARBA" id="ARBA00022692"/>
    </source>
</evidence>
<accession>A0ABU1ZZ28</accession>
<keyword evidence="3 10" id="KW-0812">Transmembrane</keyword>
<keyword evidence="12" id="KW-1185">Reference proteome</keyword>
<keyword evidence="5 10" id="KW-0472">Membrane</keyword>
<gene>
    <name evidence="10" type="primary">fluC</name>
    <name evidence="10" type="synonym">crcB</name>
    <name evidence="11" type="ORF">J2S39_001873</name>
</gene>
<evidence type="ECO:0000256" key="2">
    <source>
        <dbReference type="ARBA" id="ARBA00022475"/>
    </source>
</evidence>
<comment type="catalytic activity">
    <reaction evidence="8">
        <text>fluoride(in) = fluoride(out)</text>
        <dbReference type="Rhea" id="RHEA:76159"/>
        <dbReference type="ChEBI" id="CHEBI:17051"/>
    </reaction>
    <physiologicalReaction direction="left-to-right" evidence="8">
        <dbReference type="Rhea" id="RHEA:76160"/>
    </physiologicalReaction>
</comment>
<dbReference type="PANTHER" id="PTHR28259">
    <property type="entry name" value="FLUORIDE EXPORT PROTEIN 1-RELATED"/>
    <property type="match status" value="1"/>
</dbReference>
<keyword evidence="10" id="KW-0813">Transport</keyword>
<reference evidence="11" key="1">
    <citation type="submission" date="2023-07" db="EMBL/GenBank/DDBJ databases">
        <title>Sequencing the genomes of 1000 actinobacteria strains.</title>
        <authorList>
            <person name="Klenk H.-P."/>
        </authorList>
    </citation>
    <scope>NUCLEOTIDE SEQUENCE</scope>
    <source>
        <strain evidence="11">DSM 107476</strain>
    </source>
</reference>
<comment type="subcellular location">
    <subcellularLocation>
        <location evidence="1 10">Cell membrane</location>
        <topology evidence="1 10">Multi-pass membrane protein</topology>
    </subcellularLocation>
</comment>
<evidence type="ECO:0000313" key="11">
    <source>
        <dbReference type="EMBL" id="MDR7330197.1"/>
    </source>
</evidence>
<feature type="transmembrane region" description="Helical" evidence="10">
    <location>
        <begin position="89"/>
        <end position="110"/>
    </location>
</feature>
<proteinExistence type="inferred from homology"/>
<evidence type="ECO:0000256" key="1">
    <source>
        <dbReference type="ARBA" id="ARBA00004651"/>
    </source>
</evidence>
<evidence type="ECO:0000256" key="4">
    <source>
        <dbReference type="ARBA" id="ARBA00022989"/>
    </source>
</evidence>
<evidence type="ECO:0000256" key="6">
    <source>
        <dbReference type="ARBA" id="ARBA00023303"/>
    </source>
</evidence>
<dbReference type="InterPro" id="IPR003691">
    <property type="entry name" value="FluC"/>
</dbReference>
<evidence type="ECO:0000256" key="8">
    <source>
        <dbReference type="ARBA" id="ARBA00035585"/>
    </source>
</evidence>
<evidence type="ECO:0000256" key="10">
    <source>
        <dbReference type="HAMAP-Rule" id="MF_00454"/>
    </source>
</evidence>
<keyword evidence="2 10" id="KW-1003">Cell membrane</keyword>
<dbReference type="Pfam" id="PF02537">
    <property type="entry name" value="CRCB"/>
    <property type="match status" value="1"/>
</dbReference>
<dbReference type="HAMAP" id="MF_00454">
    <property type="entry name" value="FluC"/>
    <property type="match status" value="1"/>
</dbReference>
<keyword evidence="6 10" id="KW-0407">Ion channel</keyword>
<comment type="function">
    <text evidence="9 10">Fluoride-specific ion channel. Important for reducing fluoride concentration in the cell, thus reducing its toxicity.</text>
</comment>
<dbReference type="RefSeq" id="WP_290195672.1">
    <property type="nucleotide sequence ID" value="NZ_CP047654.1"/>
</dbReference>
<name>A0ABU1ZZ28_9CORY</name>
<comment type="caution">
    <text evidence="10">Lacks conserved residue(s) required for the propagation of feature annotation.</text>
</comment>
<keyword evidence="4 10" id="KW-1133">Transmembrane helix</keyword>
<evidence type="ECO:0000256" key="7">
    <source>
        <dbReference type="ARBA" id="ARBA00035120"/>
    </source>
</evidence>
<organism evidence="11 12">
    <name type="scientific">Corynebacterium guangdongense</name>
    <dbReference type="NCBI Taxonomy" id="1783348"/>
    <lineage>
        <taxon>Bacteria</taxon>
        <taxon>Bacillati</taxon>
        <taxon>Actinomycetota</taxon>
        <taxon>Actinomycetes</taxon>
        <taxon>Mycobacteriales</taxon>
        <taxon>Corynebacteriaceae</taxon>
        <taxon>Corynebacterium</taxon>
    </lineage>
</organism>
<comment type="caution">
    <text evidence="11">The sequence shown here is derived from an EMBL/GenBank/DDBJ whole genome shotgun (WGS) entry which is preliminary data.</text>
</comment>
<dbReference type="EMBL" id="JAVDXZ010000001">
    <property type="protein sequence ID" value="MDR7330197.1"/>
    <property type="molecule type" value="Genomic_DNA"/>
</dbReference>
<keyword evidence="10" id="KW-0406">Ion transport</keyword>
<protein>
    <recommendedName>
        <fullName evidence="10">Fluoride-specific ion channel FluC</fullName>
    </recommendedName>
</protein>
<sequence length="120" mass="12710">MAGVAAVALGGFLGGLARWGLGRAVPAREGRVGTFAANMTASAVLGLSTAMPGLWQVMVAVGFAAGMSTMSTFARELGNLLRQRRWWEFTRYLLATVVLGLLAAWRGAIWGQRILENLGS</sequence>
<dbReference type="PANTHER" id="PTHR28259:SF1">
    <property type="entry name" value="FLUORIDE EXPORT PROTEIN 1-RELATED"/>
    <property type="match status" value="1"/>
</dbReference>
<evidence type="ECO:0000256" key="9">
    <source>
        <dbReference type="ARBA" id="ARBA00049940"/>
    </source>
</evidence>
<evidence type="ECO:0000313" key="12">
    <source>
        <dbReference type="Proteomes" id="UP001180840"/>
    </source>
</evidence>